<sequence length="107" mass="12459">MKDYQQKVNELRNEIVDSIINLLKEHELKELKLDDDLEDLCYVVWFDNEGNAYDSPVRKVSLDKNGISLDVVDEDTGFTATLYNHDLGCQNLDWLCKIHENILDTLE</sequence>
<gene>
    <name evidence="1" type="ORF">BFLFYP10_02056</name>
</gene>
<reference evidence="1" key="1">
    <citation type="submission" date="2019-11" db="EMBL/GenBank/DDBJ databases">
        <authorList>
            <person name="Feng L."/>
        </authorList>
    </citation>
    <scope>NUCLEOTIDE SEQUENCE</scope>
    <source>
        <strain evidence="1">BfaecisLFYP10</strain>
    </source>
</reference>
<organism evidence="1">
    <name type="scientific">Bacteroides faecis</name>
    <dbReference type="NCBI Taxonomy" id="674529"/>
    <lineage>
        <taxon>Bacteria</taxon>
        <taxon>Pseudomonadati</taxon>
        <taxon>Bacteroidota</taxon>
        <taxon>Bacteroidia</taxon>
        <taxon>Bacteroidales</taxon>
        <taxon>Bacteroidaceae</taxon>
        <taxon>Bacteroides</taxon>
    </lineage>
</organism>
<dbReference type="RefSeq" id="WP_156729943.1">
    <property type="nucleotide sequence ID" value="NZ_CACRSZ010000049.1"/>
</dbReference>
<accession>A0A6N2VAV9</accession>
<name>A0A6N2VAV9_9BACE</name>
<evidence type="ECO:0000313" key="1">
    <source>
        <dbReference type="EMBL" id="VYT26072.1"/>
    </source>
</evidence>
<dbReference type="AlphaFoldDB" id="A0A6N2VAV9"/>
<protein>
    <submittedName>
        <fullName evidence="1">Uncharacterized protein</fullName>
    </submittedName>
</protein>
<dbReference type="EMBL" id="CACRSZ010000049">
    <property type="protein sequence ID" value="VYT26072.1"/>
    <property type="molecule type" value="Genomic_DNA"/>
</dbReference>
<proteinExistence type="predicted"/>